<dbReference type="GO" id="GO:0016747">
    <property type="term" value="F:acyltransferase activity, transferring groups other than amino-acyl groups"/>
    <property type="evidence" value="ECO:0007669"/>
    <property type="project" value="InterPro"/>
</dbReference>
<dbReference type="PROSITE" id="PS51186">
    <property type="entry name" value="GNAT"/>
    <property type="match status" value="1"/>
</dbReference>
<dbReference type="AlphaFoldDB" id="A0A4P6MT48"/>
<dbReference type="InterPro" id="IPR016181">
    <property type="entry name" value="Acyl_CoA_acyltransferase"/>
</dbReference>
<dbReference type="CDD" id="cd04301">
    <property type="entry name" value="NAT_SF"/>
    <property type="match status" value="1"/>
</dbReference>
<dbReference type="Pfam" id="PF00583">
    <property type="entry name" value="Acetyltransf_1"/>
    <property type="match status" value="1"/>
</dbReference>
<evidence type="ECO:0000256" key="1">
    <source>
        <dbReference type="ARBA" id="ARBA00022679"/>
    </source>
</evidence>
<dbReference type="Proteomes" id="UP000290408">
    <property type="component" value="Chromosome"/>
</dbReference>
<dbReference type="Gene3D" id="3.40.630.30">
    <property type="match status" value="1"/>
</dbReference>
<evidence type="ECO:0000313" key="5">
    <source>
        <dbReference type="Proteomes" id="UP000290408"/>
    </source>
</evidence>
<keyword evidence="5" id="KW-1185">Reference proteome</keyword>
<accession>A0A4P6MT48</accession>
<sequence>MDVNQRPVHLRPVEREDAFSLAALRLQQDKELGRATRDRFVGEYADAFLEDFATYRGWLAEQGDGRPVGCLLALRVRKLPTLARTGRPEWWYVQQVFVSTDRRREGIGRRLVHAAQDAASAERVRWLRLNASDAGAPLFDAMGFGDPMDRLREWVPGQAP</sequence>
<organism evidence="4 5">
    <name type="scientific">Janibacter limosus</name>
    <dbReference type="NCBI Taxonomy" id="53458"/>
    <lineage>
        <taxon>Bacteria</taxon>
        <taxon>Bacillati</taxon>
        <taxon>Actinomycetota</taxon>
        <taxon>Actinomycetes</taxon>
        <taxon>Micrococcales</taxon>
        <taxon>Intrasporangiaceae</taxon>
        <taxon>Janibacter</taxon>
    </lineage>
</organism>
<evidence type="ECO:0000259" key="3">
    <source>
        <dbReference type="PROSITE" id="PS51186"/>
    </source>
</evidence>
<reference evidence="4 5" key="1">
    <citation type="submission" date="2019-02" db="EMBL/GenBank/DDBJ databases">
        <title>Genomic data mining of an Antarctic deep-sea actinobacterium, Janibacterlimosus P3-3-X1.</title>
        <authorList>
            <person name="Liao L."/>
            <person name="Chen B."/>
        </authorList>
    </citation>
    <scope>NUCLEOTIDE SEQUENCE [LARGE SCALE GENOMIC DNA]</scope>
    <source>
        <strain evidence="4 5">P3-3-X1</strain>
    </source>
</reference>
<dbReference type="SUPFAM" id="SSF55729">
    <property type="entry name" value="Acyl-CoA N-acyltransferases (Nat)"/>
    <property type="match status" value="1"/>
</dbReference>
<dbReference type="InterPro" id="IPR000182">
    <property type="entry name" value="GNAT_dom"/>
</dbReference>
<dbReference type="KEGG" id="jli:EXU32_06375"/>
<keyword evidence="1 4" id="KW-0808">Transferase</keyword>
<dbReference type="OrthoDB" id="5145866at2"/>
<dbReference type="PANTHER" id="PTHR43877:SF1">
    <property type="entry name" value="ACETYLTRANSFERASE"/>
    <property type="match status" value="1"/>
</dbReference>
<gene>
    <name evidence="4" type="ORF">EXU32_06375</name>
</gene>
<protein>
    <submittedName>
        <fullName evidence="4">N-acetyltransferase</fullName>
    </submittedName>
</protein>
<evidence type="ECO:0000256" key="2">
    <source>
        <dbReference type="ARBA" id="ARBA00023315"/>
    </source>
</evidence>
<name>A0A4P6MT48_9MICO</name>
<dbReference type="RefSeq" id="WP_130629142.1">
    <property type="nucleotide sequence ID" value="NZ_CP036164.1"/>
</dbReference>
<keyword evidence="2" id="KW-0012">Acyltransferase</keyword>
<evidence type="ECO:0000313" key="4">
    <source>
        <dbReference type="EMBL" id="QBF45912.1"/>
    </source>
</evidence>
<feature type="domain" description="N-acetyltransferase" evidence="3">
    <location>
        <begin position="8"/>
        <end position="160"/>
    </location>
</feature>
<dbReference type="EMBL" id="CP036164">
    <property type="protein sequence ID" value="QBF45912.1"/>
    <property type="molecule type" value="Genomic_DNA"/>
</dbReference>
<dbReference type="InterPro" id="IPR050832">
    <property type="entry name" value="Bact_Acetyltransf"/>
</dbReference>
<dbReference type="STRING" id="1216970.GCA_001570985_02451"/>
<proteinExistence type="predicted"/>
<dbReference type="PANTHER" id="PTHR43877">
    <property type="entry name" value="AMINOALKYLPHOSPHONATE N-ACETYLTRANSFERASE-RELATED-RELATED"/>
    <property type="match status" value="1"/>
</dbReference>